<dbReference type="Pfam" id="PF00005">
    <property type="entry name" value="ABC_tran"/>
    <property type="match status" value="1"/>
</dbReference>
<dbReference type="Gene3D" id="2.40.50.100">
    <property type="match status" value="1"/>
</dbReference>
<dbReference type="Gene3D" id="3.40.50.300">
    <property type="entry name" value="P-loop containing nucleotide triphosphate hydrolases"/>
    <property type="match status" value="1"/>
</dbReference>
<dbReference type="GO" id="GO:0005524">
    <property type="term" value="F:ATP binding"/>
    <property type="evidence" value="ECO:0007669"/>
    <property type="project" value="UniProtKB-KW"/>
</dbReference>
<dbReference type="PROSITE" id="PS50893">
    <property type="entry name" value="ABC_TRANSPORTER_2"/>
    <property type="match status" value="1"/>
</dbReference>
<dbReference type="Gene3D" id="2.40.50.140">
    <property type="entry name" value="Nucleic acid-binding proteins"/>
    <property type="match status" value="1"/>
</dbReference>
<keyword evidence="8" id="KW-1185">Reference proteome</keyword>
<protein>
    <submittedName>
        <fullName evidence="7">Spermidine/putrescine ABC transporter ATPase</fullName>
    </submittedName>
</protein>
<dbReference type="GO" id="GO:0016887">
    <property type="term" value="F:ATP hydrolysis activity"/>
    <property type="evidence" value="ECO:0007669"/>
    <property type="project" value="InterPro"/>
</dbReference>
<dbReference type="InterPro" id="IPR003593">
    <property type="entry name" value="AAA+_ATPase"/>
</dbReference>
<dbReference type="InterPro" id="IPR047641">
    <property type="entry name" value="ABC_transpr_MalK/UgpC-like"/>
</dbReference>
<keyword evidence="4" id="KW-0547">Nucleotide-binding</keyword>
<evidence type="ECO:0000256" key="5">
    <source>
        <dbReference type="ARBA" id="ARBA00022840"/>
    </source>
</evidence>
<evidence type="ECO:0000313" key="7">
    <source>
        <dbReference type="EMBL" id="GHA10103.1"/>
    </source>
</evidence>
<dbReference type="AlphaFoldDB" id="A0A918RTQ9"/>
<dbReference type="EMBL" id="BMZE01000001">
    <property type="protein sequence ID" value="GHA10103.1"/>
    <property type="molecule type" value="Genomic_DNA"/>
</dbReference>
<comment type="subcellular location">
    <subcellularLocation>
        <location evidence="1">Cell inner membrane</location>
        <topology evidence="1">Peripheral membrane protein</topology>
    </subcellularLocation>
</comment>
<evidence type="ECO:0000259" key="6">
    <source>
        <dbReference type="PROSITE" id="PS50893"/>
    </source>
</evidence>
<dbReference type="InterPro" id="IPR017871">
    <property type="entry name" value="ABC_transporter-like_CS"/>
</dbReference>
<accession>A0A918RTQ9</accession>
<evidence type="ECO:0000256" key="4">
    <source>
        <dbReference type="ARBA" id="ARBA00022741"/>
    </source>
</evidence>
<dbReference type="InterPro" id="IPR027417">
    <property type="entry name" value="P-loop_NTPase"/>
</dbReference>
<evidence type="ECO:0000313" key="8">
    <source>
        <dbReference type="Proteomes" id="UP000646579"/>
    </source>
</evidence>
<dbReference type="Proteomes" id="UP000646579">
    <property type="component" value="Unassembled WGS sequence"/>
</dbReference>
<organism evidence="7 8">
    <name type="scientific">Devosia pacifica</name>
    <dbReference type="NCBI Taxonomy" id="1335967"/>
    <lineage>
        <taxon>Bacteria</taxon>
        <taxon>Pseudomonadati</taxon>
        <taxon>Pseudomonadota</taxon>
        <taxon>Alphaproteobacteria</taxon>
        <taxon>Hyphomicrobiales</taxon>
        <taxon>Devosiaceae</taxon>
        <taxon>Devosia</taxon>
    </lineage>
</organism>
<keyword evidence="3" id="KW-0813">Transport</keyword>
<dbReference type="Pfam" id="PF08402">
    <property type="entry name" value="TOBE_2"/>
    <property type="match status" value="1"/>
</dbReference>
<dbReference type="InterPro" id="IPR012340">
    <property type="entry name" value="NA-bd_OB-fold"/>
</dbReference>
<evidence type="ECO:0000256" key="3">
    <source>
        <dbReference type="ARBA" id="ARBA00022448"/>
    </source>
</evidence>
<comment type="similarity">
    <text evidence="2">Belongs to the ABC transporter superfamily.</text>
</comment>
<gene>
    <name evidence="7" type="ORF">GCM10007989_00260</name>
</gene>
<sequence>MTDHGDNQQGRNLTSAYLSISGMAKAYRGTPALKSVDLDVNEGEFVALLGPSGCGKSTLLRLVAGLLEPDEGTITLADQRIGHLPAYKRDIGLVFQNYALFPHMTVARNVRFGLDMRNMPRAEAETRVADALALVKLEHLAARMPSELSGGQQQRVALARAIAIRPRLLLLDEPLSNLDAVLRASVRTELRELHARTGLTIVMVTHDQVEAMTMADRIAVMSDGEVLQHDTPQQIYEQPASDFVAKFVGTPPAAMLQVDRKIDGRFAVGDTIWSPSPELEAVLAPIQRVAVALGLRPDHLALTSADAPHALPATIRTVEYLGAERLVHVEAGGQMLVIRLSADEPVVTGAVGVAIVKSPPVFDLTTGLRLGRAG</sequence>
<dbReference type="InterPro" id="IPR013611">
    <property type="entry name" value="Transp-assoc_OB_typ2"/>
</dbReference>
<evidence type="ECO:0000256" key="1">
    <source>
        <dbReference type="ARBA" id="ARBA00004417"/>
    </source>
</evidence>
<reference evidence="7" key="2">
    <citation type="submission" date="2020-09" db="EMBL/GenBank/DDBJ databases">
        <authorList>
            <person name="Sun Q."/>
            <person name="Kim S."/>
        </authorList>
    </citation>
    <scope>NUCLEOTIDE SEQUENCE</scope>
    <source>
        <strain evidence="7">KCTC 32437</strain>
    </source>
</reference>
<dbReference type="GO" id="GO:0140359">
    <property type="term" value="F:ABC-type transporter activity"/>
    <property type="evidence" value="ECO:0007669"/>
    <property type="project" value="UniProtKB-ARBA"/>
</dbReference>
<dbReference type="SUPFAM" id="SSF52540">
    <property type="entry name" value="P-loop containing nucleoside triphosphate hydrolases"/>
    <property type="match status" value="1"/>
</dbReference>
<dbReference type="SMART" id="SM00382">
    <property type="entry name" value="AAA"/>
    <property type="match status" value="1"/>
</dbReference>
<dbReference type="SUPFAM" id="SSF50331">
    <property type="entry name" value="MOP-like"/>
    <property type="match status" value="1"/>
</dbReference>
<reference evidence="7" key="1">
    <citation type="journal article" date="2014" name="Int. J. Syst. Evol. Microbiol.">
        <title>Complete genome sequence of Corynebacterium casei LMG S-19264T (=DSM 44701T), isolated from a smear-ripened cheese.</title>
        <authorList>
            <consortium name="US DOE Joint Genome Institute (JGI-PGF)"/>
            <person name="Walter F."/>
            <person name="Albersmeier A."/>
            <person name="Kalinowski J."/>
            <person name="Ruckert C."/>
        </authorList>
    </citation>
    <scope>NUCLEOTIDE SEQUENCE</scope>
    <source>
        <strain evidence="7">KCTC 32437</strain>
    </source>
</reference>
<dbReference type="GO" id="GO:0055052">
    <property type="term" value="C:ATP-binding cassette (ABC) transporter complex, substrate-binding subunit-containing"/>
    <property type="evidence" value="ECO:0007669"/>
    <property type="project" value="TreeGrafter"/>
</dbReference>
<dbReference type="InterPro" id="IPR003439">
    <property type="entry name" value="ABC_transporter-like_ATP-bd"/>
</dbReference>
<proteinExistence type="inferred from homology"/>
<dbReference type="InterPro" id="IPR008995">
    <property type="entry name" value="Mo/tungstate-bd_C_term_dom"/>
</dbReference>
<dbReference type="PROSITE" id="PS00211">
    <property type="entry name" value="ABC_TRANSPORTER_1"/>
    <property type="match status" value="1"/>
</dbReference>
<feature type="domain" description="ABC transporter" evidence="6">
    <location>
        <begin position="18"/>
        <end position="248"/>
    </location>
</feature>
<dbReference type="FunFam" id="3.40.50.300:FF:000042">
    <property type="entry name" value="Maltose/maltodextrin ABC transporter, ATP-binding protein"/>
    <property type="match status" value="1"/>
</dbReference>
<dbReference type="PANTHER" id="PTHR43875">
    <property type="entry name" value="MALTODEXTRIN IMPORT ATP-BINDING PROTEIN MSMX"/>
    <property type="match status" value="1"/>
</dbReference>
<comment type="caution">
    <text evidence="7">The sequence shown here is derived from an EMBL/GenBank/DDBJ whole genome shotgun (WGS) entry which is preliminary data.</text>
</comment>
<name>A0A918RTQ9_9HYPH</name>
<evidence type="ECO:0000256" key="2">
    <source>
        <dbReference type="ARBA" id="ARBA00005417"/>
    </source>
</evidence>
<keyword evidence="5" id="KW-0067">ATP-binding</keyword>
<dbReference type="PANTHER" id="PTHR43875:SF1">
    <property type="entry name" value="OSMOPROTECTIVE COMPOUNDS UPTAKE ATP-BINDING PROTEIN GGTA"/>
    <property type="match status" value="1"/>
</dbReference>